<dbReference type="PANTHER" id="PTHR14948:SF44">
    <property type="entry name" value="PROLINE-RICH TRANSMEMBRANE PROTEIN 1-LIKE"/>
    <property type="match status" value="1"/>
</dbReference>
<keyword evidence="4 5" id="KW-0472">Membrane</keyword>
<protein>
    <recommendedName>
        <fullName evidence="8">CD225/dispanin family protein</fullName>
    </recommendedName>
</protein>
<evidence type="ECO:0000256" key="5">
    <source>
        <dbReference type="SAM" id="Phobius"/>
    </source>
</evidence>
<evidence type="ECO:0000256" key="3">
    <source>
        <dbReference type="ARBA" id="ARBA00022989"/>
    </source>
</evidence>
<accession>A0ABP9BL59</accession>
<reference evidence="7" key="1">
    <citation type="journal article" date="2019" name="Int. J. Syst. Evol. Microbiol.">
        <title>The Global Catalogue of Microorganisms (GCM) 10K type strain sequencing project: providing services to taxonomists for standard genome sequencing and annotation.</title>
        <authorList>
            <consortium name="The Broad Institute Genomics Platform"/>
            <consortium name="The Broad Institute Genome Sequencing Center for Infectious Disease"/>
            <person name="Wu L."/>
            <person name="Ma J."/>
        </authorList>
    </citation>
    <scope>NUCLEOTIDE SEQUENCE [LARGE SCALE GENOMIC DNA]</scope>
    <source>
        <strain evidence="7">JCM 18204</strain>
    </source>
</reference>
<evidence type="ECO:0000256" key="1">
    <source>
        <dbReference type="ARBA" id="ARBA00004370"/>
    </source>
</evidence>
<comment type="caution">
    <text evidence="6">The sequence shown here is derived from an EMBL/GenBank/DDBJ whole genome shotgun (WGS) entry which is preliminary data.</text>
</comment>
<evidence type="ECO:0000313" key="7">
    <source>
        <dbReference type="Proteomes" id="UP001499959"/>
    </source>
</evidence>
<evidence type="ECO:0000256" key="2">
    <source>
        <dbReference type="ARBA" id="ARBA00022692"/>
    </source>
</evidence>
<dbReference type="EMBL" id="BAABJE010000010">
    <property type="protein sequence ID" value="GAA4795494.1"/>
    <property type="molecule type" value="Genomic_DNA"/>
</dbReference>
<evidence type="ECO:0000256" key="4">
    <source>
        <dbReference type="ARBA" id="ARBA00023136"/>
    </source>
</evidence>
<dbReference type="RefSeq" id="WP_345303332.1">
    <property type="nucleotide sequence ID" value="NZ_BAABJE010000010.1"/>
</dbReference>
<keyword evidence="2 5" id="KW-0812">Transmembrane</keyword>
<sequence>MNIPEQPGIAKPVNNYLVWSIISLVITVITCCMCYTLPALATAIVATVFSTKVNGALNAGNLEGAQQASKNAKLWNQITAGLFLAGLALWIAMFFVQGGLAGQQEAMEQIRRALEQR</sequence>
<feature type="transmembrane region" description="Helical" evidence="5">
    <location>
        <begin position="78"/>
        <end position="102"/>
    </location>
</feature>
<name>A0ABP9BL59_9GAMM</name>
<dbReference type="InterPro" id="IPR051423">
    <property type="entry name" value="CD225/Dispanin"/>
</dbReference>
<proteinExistence type="predicted"/>
<dbReference type="InterPro" id="IPR007593">
    <property type="entry name" value="CD225/Dispanin_fam"/>
</dbReference>
<evidence type="ECO:0000313" key="6">
    <source>
        <dbReference type="EMBL" id="GAA4795494.1"/>
    </source>
</evidence>
<keyword evidence="7" id="KW-1185">Reference proteome</keyword>
<dbReference type="PANTHER" id="PTHR14948">
    <property type="entry name" value="NG5"/>
    <property type="match status" value="1"/>
</dbReference>
<gene>
    <name evidence="6" type="ORF">GCM10023307_21600</name>
</gene>
<dbReference type="Proteomes" id="UP001499959">
    <property type="component" value="Unassembled WGS sequence"/>
</dbReference>
<evidence type="ECO:0008006" key="8">
    <source>
        <dbReference type="Google" id="ProtNLM"/>
    </source>
</evidence>
<feature type="transmembrane region" description="Helical" evidence="5">
    <location>
        <begin position="16"/>
        <end position="49"/>
    </location>
</feature>
<organism evidence="6 7">
    <name type="scientific">Lysobacter hankyongensis</name>
    <dbReference type="NCBI Taxonomy" id="1176535"/>
    <lineage>
        <taxon>Bacteria</taxon>
        <taxon>Pseudomonadati</taxon>
        <taxon>Pseudomonadota</taxon>
        <taxon>Gammaproteobacteria</taxon>
        <taxon>Lysobacterales</taxon>
        <taxon>Lysobacteraceae</taxon>
        <taxon>Lysobacter</taxon>
    </lineage>
</organism>
<keyword evidence="3 5" id="KW-1133">Transmembrane helix</keyword>
<dbReference type="Pfam" id="PF04505">
    <property type="entry name" value="CD225"/>
    <property type="match status" value="1"/>
</dbReference>
<comment type="subcellular location">
    <subcellularLocation>
        <location evidence="1">Membrane</location>
    </subcellularLocation>
</comment>